<protein>
    <submittedName>
        <fullName evidence="2">Uncharacterized protein</fullName>
    </submittedName>
</protein>
<keyword evidence="1" id="KW-0812">Transmembrane</keyword>
<organism evidence="2 3">
    <name type="scientific">Treponema pedis str. T A4</name>
    <dbReference type="NCBI Taxonomy" id="1291379"/>
    <lineage>
        <taxon>Bacteria</taxon>
        <taxon>Pseudomonadati</taxon>
        <taxon>Spirochaetota</taxon>
        <taxon>Spirochaetia</taxon>
        <taxon>Spirochaetales</taxon>
        <taxon>Treponemataceae</taxon>
        <taxon>Treponema</taxon>
    </lineage>
</organism>
<dbReference type="HOGENOM" id="CLU_3067336_0_0_12"/>
<gene>
    <name evidence="2" type="ORF">TPE_0015</name>
</gene>
<dbReference type="KEGG" id="tped:TPE_0015"/>
<dbReference type="AlphaFoldDB" id="S5ZWV0"/>
<reference evidence="2 3" key="1">
    <citation type="journal article" date="2013" name="PLoS ONE">
        <title>Genome-Wide Relatedness of Treponema pedis, from Gingiva and Necrotic Skin Lesions of Pigs, with the Human Oral Pathogen Treponema denticola.</title>
        <authorList>
            <person name="Svartstrom O."/>
            <person name="Mushtaq M."/>
            <person name="Pringle M."/>
            <person name="Segerman B."/>
        </authorList>
    </citation>
    <scope>NUCLEOTIDE SEQUENCE [LARGE SCALE GENOMIC DNA]</scope>
    <source>
        <strain evidence="2">T A4</strain>
    </source>
</reference>
<evidence type="ECO:0000256" key="1">
    <source>
        <dbReference type="SAM" id="Phobius"/>
    </source>
</evidence>
<keyword evidence="1" id="KW-1133">Transmembrane helix</keyword>
<evidence type="ECO:0000313" key="3">
    <source>
        <dbReference type="Proteomes" id="UP000015620"/>
    </source>
</evidence>
<proteinExistence type="predicted"/>
<keyword evidence="3" id="KW-1185">Reference proteome</keyword>
<feature type="transmembrane region" description="Helical" evidence="1">
    <location>
        <begin position="14"/>
        <end position="32"/>
    </location>
</feature>
<evidence type="ECO:0000313" key="2">
    <source>
        <dbReference type="EMBL" id="AGT42518.1"/>
    </source>
</evidence>
<accession>S5ZWV0</accession>
<keyword evidence="1" id="KW-0472">Membrane</keyword>
<dbReference type="STRING" id="1291379.TPE_0015"/>
<dbReference type="EMBL" id="CP004120">
    <property type="protein sequence ID" value="AGT42518.1"/>
    <property type="molecule type" value="Genomic_DNA"/>
</dbReference>
<dbReference type="Proteomes" id="UP000015620">
    <property type="component" value="Chromosome"/>
</dbReference>
<name>S5ZWV0_9SPIR</name>
<sequence length="53" mass="6341">MQIIILPIRAVREAILTSLILSSWFILIGKLYNKRDVYFYIAEFIFTVKYENI</sequence>